<proteinExistence type="inferred from homology"/>
<keyword evidence="5 8" id="KW-1133">Transmembrane helix</keyword>
<dbReference type="PANTHER" id="PTHR34584">
    <property type="entry name" value="NA(+)/H(+) ANTIPORTER SUBUNIT E1"/>
    <property type="match status" value="1"/>
</dbReference>
<dbReference type="EMBL" id="RBAK01000002">
    <property type="protein sequence ID" value="RKN49641.1"/>
    <property type="molecule type" value="Genomic_DNA"/>
</dbReference>
<name>A0A3A9ZMV4_9ACTN</name>
<evidence type="ECO:0000256" key="3">
    <source>
        <dbReference type="ARBA" id="ARBA00022475"/>
    </source>
</evidence>
<comment type="subcellular location">
    <subcellularLocation>
        <location evidence="1">Cell membrane</location>
        <topology evidence="1">Multi-pass membrane protein</topology>
    </subcellularLocation>
</comment>
<keyword evidence="4 8" id="KW-0812">Transmembrane</keyword>
<gene>
    <name evidence="9" type="ORF">D7223_06830</name>
</gene>
<dbReference type="NCBIfam" id="NF006521">
    <property type="entry name" value="PRK08965.1-5"/>
    <property type="match status" value="1"/>
</dbReference>
<evidence type="ECO:0000256" key="1">
    <source>
        <dbReference type="ARBA" id="ARBA00004651"/>
    </source>
</evidence>
<feature type="compositionally biased region" description="Low complexity" evidence="7">
    <location>
        <begin position="9"/>
        <end position="20"/>
    </location>
</feature>
<organism evidence="9 10">
    <name type="scientific">Micromonospora endolithica</name>
    <dbReference type="NCBI Taxonomy" id="230091"/>
    <lineage>
        <taxon>Bacteria</taxon>
        <taxon>Bacillati</taxon>
        <taxon>Actinomycetota</taxon>
        <taxon>Actinomycetes</taxon>
        <taxon>Micromonosporales</taxon>
        <taxon>Micromonosporaceae</taxon>
        <taxon>Micromonospora</taxon>
    </lineage>
</organism>
<comment type="similarity">
    <text evidence="2">Belongs to the CPA3 antiporters (TC 2.A.63) subunit E family.</text>
</comment>
<evidence type="ECO:0000256" key="4">
    <source>
        <dbReference type="ARBA" id="ARBA00022692"/>
    </source>
</evidence>
<dbReference type="InterPro" id="IPR002758">
    <property type="entry name" value="Cation_antiport_E"/>
</dbReference>
<feature type="region of interest" description="Disordered" evidence="7">
    <location>
        <begin position="1"/>
        <end position="20"/>
    </location>
</feature>
<comment type="caution">
    <text evidence="9">The sequence shown here is derived from an EMBL/GenBank/DDBJ whole genome shotgun (WGS) entry which is preliminary data.</text>
</comment>
<evidence type="ECO:0000256" key="8">
    <source>
        <dbReference type="SAM" id="Phobius"/>
    </source>
</evidence>
<reference evidence="9 10" key="1">
    <citation type="journal article" date="2004" name="Syst. Appl. Microbiol.">
        <title>Cryptoendolithic actinomycetes from antarctic sandstone rock samples: Micromonospora endolithica sp. nov. and two isolates related to Micromonospora coerulea Jensen 1932.</title>
        <authorList>
            <person name="Hirsch P."/>
            <person name="Mevs U."/>
            <person name="Kroppenstedt R.M."/>
            <person name="Schumann P."/>
            <person name="Stackebrandt E."/>
        </authorList>
    </citation>
    <scope>NUCLEOTIDE SEQUENCE [LARGE SCALE GENOMIC DNA]</scope>
    <source>
        <strain evidence="9 10">JCM 12677</strain>
    </source>
</reference>
<evidence type="ECO:0000256" key="7">
    <source>
        <dbReference type="SAM" id="MobiDB-lite"/>
    </source>
</evidence>
<dbReference type="GO" id="GO:0005886">
    <property type="term" value="C:plasma membrane"/>
    <property type="evidence" value="ECO:0007669"/>
    <property type="project" value="UniProtKB-SubCell"/>
</dbReference>
<evidence type="ECO:0000256" key="2">
    <source>
        <dbReference type="ARBA" id="ARBA00006228"/>
    </source>
</evidence>
<keyword evidence="3" id="KW-1003">Cell membrane</keyword>
<dbReference type="PANTHER" id="PTHR34584:SF1">
    <property type="entry name" value="NA(+)_H(+) ANTIPORTER SUBUNIT E1"/>
    <property type="match status" value="1"/>
</dbReference>
<dbReference type="Pfam" id="PF01899">
    <property type="entry name" value="MNHE"/>
    <property type="match status" value="1"/>
</dbReference>
<evidence type="ECO:0000256" key="5">
    <source>
        <dbReference type="ARBA" id="ARBA00022989"/>
    </source>
</evidence>
<keyword evidence="6 8" id="KW-0472">Membrane</keyword>
<sequence length="203" mass="21795">MADAVSRDGTTATTETGAPGPAGRWRDRLVAFGWLVLLWNLLWGEFTWGNLLAGALVAGAVLLFFPLPPVTFGGRLRPRALLVFLLRFAGELITASVHVSRIAVRPGYLPRSAILAVRLRVRTDLNLALTAEVVSLVPGTLIIDVDREAGVLYVHVLDVHGPSDLTAGRDRILAVERRIVRAIGTAAEVRLVEAAAVEKGTPP</sequence>
<feature type="transmembrane region" description="Helical" evidence="8">
    <location>
        <begin position="29"/>
        <end position="46"/>
    </location>
</feature>
<evidence type="ECO:0000313" key="10">
    <source>
        <dbReference type="Proteomes" id="UP000281726"/>
    </source>
</evidence>
<feature type="transmembrane region" description="Helical" evidence="8">
    <location>
        <begin position="52"/>
        <end position="72"/>
    </location>
</feature>
<protein>
    <submittedName>
        <fullName evidence="9">Na+/H+ antiporter subunit E</fullName>
    </submittedName>
</protein>
<keyword evidence="10" id="KW-1185">Reference proteome</keyword>
<dbReference type="OrthoDB" id="3556991at2"/>
<dbReference type="GO" id="GO:0008324">
    <property type="term" value="F:monoatomic cation transmembrane transporter activity"/>
    <property type="evidence" value="ECO:0007669"/>
    <property type="project" value="InterPro"/>
</dbReference>
<accession>A0A3A9ZMV4</accession>
<dbReference type="Proteomes" id="UP000281726">
    <property type="component" value="Unassembled WGS sequence"/>
</dbReference>
<evidence type="ECO:0000313" key="9">
    <source>
        <dbReference type="EMBL" id="RKN49641.1"/>
    </source>
</evidence>
<dbReference type="AlphaFoldDB" id="A0A3A9ZMV4"/>
<evidence type="ECO:0000256" key="6">
    <source>
        <dbReference type="ARBA" id="ARBA00023136"/>
    </source>
</evidence>